<proteinExistence type="predicted"/>
<dbReference type="Pfam" id="PF12684">
    <property type="entry name" value="DUF3799"/>
    <property type="match status" value="1"/>
</dbReference>
<dbReference type="GO" id="GO:0005524">
    <property type="term" value="F:ATP binding"/>
    <property type="evidence" value="ECO:0007669"/>
    <property type="project" value="UniProtKB-KW"/>
</dbReference>
<accession>A0A1X1KLH2</accession>
<evidence type="ECO:0000256" key="2">
    <source>
        <dbReference type="ARBA" id="ARBA00022806"/>
    </source>
</evidence>
<reference evidence="5 6" key="1">
    <citation type="journal article" date="2016" name="Eur. J. Clin. Microbiol. Infect. Dis.">
        <title>Whole genome sequencing as a tool for phylogenetic analysis of clinical strains of Mitis group streptococci.</title>
        <authorList>
            <person name="Rasmussen L.H."/>
            <person name="Dargis R."/>
            <person name="Hojholt K."/>
            <person name="Christensen J.J."/>
            <person name="Skovgaard O."/>
            <person name="Justesen U.S."/>
            <person name="Rosenvinge F.S."/>
            <person name="Moser C."/>
            <person name="Lukjancenko O."/>
            <person name="Rasmussen S."/>
            <person name="Nielsen X.C."/>
        </authorList>
    </citation>
    <scope>NUCLEOTIDE SEQUENCE [LARGE SCALE GENOMIC DNA]</scope>
    <source>
        <strain evidence="5 6">RH_12363_08</strain>
    </source>
</reference>
<protein>
    <recommendedName>
        <fullName evidence="4">Putative exodeoxyribonuclease 8 PDDEXK-like domain-containing protein</fullName>
    </recommendedName>
</protein>
<evidence type="ECO:0000259" key="4">
    <source>
        <dbReference type="Pfam" id="PF12684"/>
    </source>
</evidence>
<evidence type="ECO:0000313" key="6">
    <source>
        <dbReference type="Proteomes" id="UP000193234"/>
    </source>
</evidence>
<sequence length="281" mass="32589">MTMDLLGKDYYSAASARRYWSISQYKRFRECEARALAELEGEWEDQRDNTALLVGNMVHSYFESPEVHKKFMDKNADAMISKAGKTKGQLKSDFLVGQRMIERLEADKQFMDYYVGQKEVAVTGKIEGVEFKGKIDCLNVEKGYFVDIKTTKSDIDSMVWIQDEASGRNIQVRWFEAWGYVLQMAAYKKMLENQYGKEFTPIIYAVTKESTPDTRAIVFQSQEKLDYELTELSMLIQHLDKVKRGEEKAKPCGHCEYCKTKALSQRVEVIDDLSLWETTQK</sequence>
<dbReference type="InterPro" id="IPR024432">
    <property type="entry name" value="Put_RecE_PDDEXK-like_dom"/>
</dbReference>
<dbReference type="RefSeq" id="WP_084862237.1">
    <property type="nucleotide sequence ID" value="NZ_NCVJ01000018.1"/>
</dbReference>
<dbReference type="PIRSF" id="PIRSF031475">
    <property type="entry name" value="UCP031475"/>
    <property type="match status" value="1"/>
</dbReference>
<dbReference type="InterPro" id="IPR016974">
    <property type="entry name" value="Uncharacterised_phage-assoc"/>
</dbReference>
<evidence type="ECO:0000313" key="5">
    <source>
        <dbReference type="EMBL" id="ORP00139.1"/>
    </source>
</evidence>
<comment type="caution">
    <text evidence="5">The sequence shown here is derived from an EMBL/GenBank/DDBJ whole genome shotgun (WGS) entry which is preliminary data.</text>
</comment>
<evidence type="ECO:0000256" key="1">
    <source>
        <dbReference type="ARBA" id="ARBA00022741"/>
    </source>
</evidence>
<evidence type="ECO:0000256" key="3">
    <source>
        <dbReference type="ARBA" id="ARBA00022840"/>
    </source>
</evidence>
<keyword evidence="2" id="KW-0378">Hydrolase</keyword>
<feature type="domain" description="Putative exodeoxyribonuclease 8 PDDEXK-like" evidence="4">
    <location>
        <begin position="21"/>
        <end position="260"/>
    </location>
</feature>
<keyword evidence="3" id="KW-0067">ATP-binding</keyword>
<dbReference type="GO" id="GO:0004386">
    <property type="term" value="F:helicase activity"/>
    <property type="evidence" value="ECO:0007669"/>
    <property type="project" value="UniProtKB-KW"/>
</dbReference>
<dbReference type="AlphaFoldDB" id="A0A1X1KLH2"/>
<dbReference type="Proteomes" id="UP000193234">
    <property type="component" value="Unassembled WGS sequence"/>
</dbReference>
<organism evidence="5 6">
    <name type="scientific">Streptococcus mitis</name>
    <dbReference type="NCBI Taxonomy" id="28037"/>
    <lineage>
        <taxon>Bacteria</taxon>
        <taxon>Bacillati</taxon>
        <taxon>Bacillota</taxon>
        <taxon>Bacilli</taxon>
        <taxon>Lactobacillales</taxon>
        <taxon>Streptococcaceae</taxon>
        <taxon>Streptococcus</taxon>
        <taxon>Streptococcus mitis group</taxon>
    </lineage>
</organism>
<keyword evidence="1" id="KW-0547">Nucleotide-binding</keyword>
<dbReference type="EMBL" id="NCVJ01000018">
    <property type="protein sequence ID" value="ORP00139.1"/>
    <property type="molecule type" value="Genomic_DNA"/>
</dbReference>
<gene>
    <name evidence="5" type="ORF">B7696_03800</name>
</gene>
<name>A0A1X1KLH2_STRMT</name>
<dbReference type="Gene3D" id="3.90.320.10">
    <property type="match status" value="1"/>
</dbReference>
<dbReference type="InterPro" id="IPR011604">
    <property type="entry name" value="PDDEXK-like_dom_sf"/>
</dbReference>
<keyword evidence="2" id="KW-0347">Helicase</keyword>